<feature type="transmembrane region" description="Helical" evidence="1">
    <location>
        <begin position="64"/>
        <end position="83"/>
    </location>
</feature>
<sequence>MVSPLTLPNPFTPMAFLPPDNAVQLTVSVYVLVAATTVLVWDVLSQALQDYRLVVRSRIRLGMIVYFVSRVTTLVYMLGYTVLSTSPIGACALNYKIISAFFLLGISTSELLFLLHVRAIYTDSKPARYFFVFLWACSAASCATPFITAFFTPFVNIGPTKYCIGSSPPTYVGASVIVPFVNDTVLFLSLAWRLRDTAYIPEQETAAFRGVNVVAGRYLPRLSRALFQNGQAYFLSTVIFNITTMILLYTRSIPVAYRDIMAFPSIVIINIMASRIYRNVNCRAFQTESQMNGTSIATDIKFSGHQVASEGTTLDDIESRKQGVFLQKNIDSFKSVGDGHDRVHQESSVT</sequence>
<feature type="transmembrane region" description="Helical" evidence="1">
    <location>
        <begin position="255"/>
        <end position="273"/>
    </location>
</feature>
<proteinExistence type="predicted"/>
<feature type="transmembrane region" description="Helical" evidence="1">
    <location>
        <begin position="129"/>
        <end position="151"/>
    </location>
</feature>
<dbReference type="Proteomes" id="UP000054270">
    <property type="component" value="Unassembled WGS sequence"/>
</dbReference>
<feature type="transmembrane region" description="Helical" evidence="1">
    <location>
        <begin position="171"/>
        <end position="192"/>
    </location>
</feature>
<evidence type="ECO:0000256" key="1">
    <source>
        <dbReference type="SAM" id="Phobius"/>
    </source>
</evidence>
<dbReference type="EMBL" id="KN817604">
    <property type="protein sequence ID" value="KJA17413.1"/>
    <property type="molecule type" value="Genomic_DNA"/>
</dbReference>
<evidence type="ECO:0000313" key="3">
    <source>
        <dbReference type="EMBL" id="KJA17413.1"/>
    </source>
</evidence>
<gene>
    <name evidence="3" type="ORF">HYPSUDRAFT_146578</name>
</gene>
<dbReference type="OrthoDB" id="3038990at2759"/>
<dbReference type="STRING" id="945553.A0A0D2M2K5"/>
<keyword evidence="1" id="KW-1133">Transmembrane helix</keyword>
<feature type="domain" description="DUF6533" evidence="2">
    <location>
        <begin position="30"/>
        <end position="75"/>
    </location>
</feature>
<name>A0A0D2M2K5_HYPSF</name>
<feature type="transmembrane region" description="Helical" evidence="1">
    <location>
        <begin position="232"/>
        <end position="249"/>
    </location>
</feature>
<dbReference type="AlphaFoldDB" id="A0A0D2M2K5"/>
<evidence type="ECO:0000259" key="2">
    <source>
        <dbReference type="Pfam" id="PF20151"/>
    </source>
</evidence>
<protein>
    <recommendedName>
        <fullName evidence="2">DUF6533 domain-containing protein</fullName>
    </recommendedName>
</protein>
<keyword evidence="1" id="KW-0812">Transmembrane</keyword>
<feature type="transmembrane region" description="Helical" evidence="1">
    <location>
        <begin position="22"/>
        <end position="44"/>
    </location>
</feature>
<feature type="transmembrane region" description="Helical" evidence="1">
    <location>
        <begin position="95"/>
        <end position="117"/>
    </location>
</feature>
<keyword evidence="4" id="KW-1185">Reference proteome</keyword>
<accession>A0A0D2M2K5</accession>
<dbReference type="Pfam" id="PF20151">
    <property type="entry name" value="DUF6533"/>
    <property type="match status" value="1"/>
</dbReference>
<organism evidence="3 4">
    <name type="scientific">Hypholoma sublateritium (strain FD-334 SS-4)</name>
    <dbReference type="NCBI Taxonomy" id="945553"/>
    <lineage>
        <taxon>Eukaryota</taxon>
        <taxon>Fungi</taxon>
        <taxon>Dikarya</taxon>
        <taxon>Basidiomycota</taxon>
        <taxon>Agaricomycotina</taxon>
        <taxon>Agaricomycetes</taxon>
        <taxon>Agaricomycetidae</taxon>
        <taxon>Agaricales</taxon>
        <taxon>Agaricineae</taxon>
        <taxon>Strophariaceae</taxon>
        <taxon>Hypholoma</taxon>
    </lineage>
</organism>
<evidence type="ECO:0000313" key="4">
    <source>
        <dbReference type="Proteomes" id="UP000054270"/>
    </source>
</evidence>
<reference evidence="4" key="1">
    <citation type="submission" date="2014-04" db="EMBL/GenBank/DDBJ databases">
        <title>Evolutionary Origins and Diversification of the Mycorrhizal Mutualists.</title>
        <authorList>
            <consortium name="DOE Joint Genome Institute"/>
            <consortium name="Mycorrhizal Genomics Consortium"/>
            <person name="Kohler A."/>
            <person name="Kuo A."/>
            <person name="Nagy L.G."/>
            <person name="Floudas D."/>
            <person name="Copeland A."/>
            <person name="Barry K.W."/>
            <person name="Cichocki N."/>
            <person name="Veneault-Fourrey C."/>
            <person name="LaButti K."/>
            <person name="Lindquist E.A."/>
            <person name="Lipzen A."/>
            <person name="Lundell T."/>
            <person name="Morin E."/>
            <person name="Murat C."/>
            <person name="Riley R."/>
            <person name="Ohm R."/>
            <person name="Sun H."/>
            <person name="Tunlid A."/>
            <person name="Henrissat B."/>
            <person name="Grigoriev I.V."/>
            <person name="Hibbett D.S."/>
            <person name="Martin F."/>
        </authorList>
    </citation>
    <scope>NUCLEOTIDE SEQUENCE [LARGE SCALE GENOMIC DNA]</scope>
    <source>
        <strain evidence="4">FD-334 SS-4</strain>
    </source>
</reference>
<dbReference type="InterPro" id="IPR045340">
    <property type="entry name" value="DUF6533"/>
</dbReference>
<keyword evidence="1" id="KW-0472">Membrane</keyword>